<organism evidence="5 6">
    <name type="scientific">Paracoccus versutus</name>
    <name type="common">Thiobacillus versutus</name>
    <dbReference type="NCBI Taxonomy" id="34007"/>
    <lineage>
        <taxon>Bacteria</taxon>
        <taxon>Pseudomonadati</taxon>
        <taxon>Pseudomonadota</taxon>
        <taxon>Alphaproteobacteria</taxon>
        <taxon>Rhodobacterales</taxon>
        <taxon>Paracoccaceae</taxon>
        <taxon>Paracoccus</taxon>
    </lineage>
</organism>
<dbReference type="RefSeq" id="WP_240540475.1">
    <property type="nucleotide sequence ID" value="NZ_QPML01000236.1"/>
</dbReference>
<reference evidence="5 6" key="1">
    <citation type="submission" date="2018-08" db="EMBL/GenBank/DDBJ databases">
        <title>Genomic Encyclopedia of Archaeal and Bacterial Type Strains, Phase II (KMG-II): from individual species to whole genera.</title>
        <authorList>
            <person name="Goeker M."/>
        </authorList>
    </citation>
    <scope>NUCLEOTIDE SEQUENCE [LARGE SCALE GENOMIC DNA]</scope>
    <source>
        <strain evidence="5 6">DSM 17099</strain>
    </source>
</reference>
<proteinExistence type="predicted"/>
<dbReference type="Pfam" id="PF13377">
    <property type="entry name" value="Peripla_BP_3"/>
    <property type="match status" value="1"/>
</dbReference>
<dbReference type="InterPro" id="IPR010982">
    <property type="entry name" value="Lambda_DNA-bd_dom_sf"/>
</dbReference>
<evidence type="ECO:0000259" key="4">
    <source>
        <dbReference type="PROSITE" id="PS50932"/>
    </source>
</evidence>
<dbReference type="AlphaFoldDB" id="A0A3D9XRQ0"/>
<dbReference type="SMART" id="SM00354">
    <property type="entry name" value="HTH_LACI"/>
    <property type="match status" value="1"/>
</dbReference>
<protein>
    <submittedName>
        <fullName evidence="5">LacI family transcriptional regulator</fullName>
    </submittedName>
</protein>
<dbReference type="InterPro" id="IPR000843">
    <property type="entry name" value="HTH_LacI"/>
</dbReference>
<dbReference type="Gene3D" id="3.40.50.2300">
    <property type="match status" value="2"/>
</dbReference>
<dbReference type="PANTHER" id="PTHR30146">
    <property type="entry name" value="LACI-RELATED TRANSCRIPTIONAL REPRESSOR"/>
    <property type="match status" value="1"/>
</dbReference>
<dbReference type="SUPFAM" id="SSF53822">
    <property type="entry name" value="Periplasmic binding protein-like I"/>
    <property type="match status" value="1"/>
</dbReference>
<evidence type="ECO:0000256" key="1">
    <source>
        <dbReference type="ARBA" id="ARBA00023015"/>
    </source>
</evidence>
<dbReference type="GO" id="GO:0000976">
    <property type="term" value="F:transcription cis-regulatory region binding"/>
    <property type="evidence" value="ECO:0007669"/>
    <property type="project" value="TreeGrafter"/>
</dbReference>
<evidence type="ECO:0000256" key="2">
    <source>
        <dbReference type="ARBA" id="ARBA00023125"/>
    </source>
</evidence>
<dbReference type="GO" id="GO:0003700">
    <property type="term" value="F:DNA-binding transcription factor activity"/>
    <property type="evidence" value="ECO:0007669"/>
    <property type="project" value="TreeGrafter"/>
</dbReference>
<dbReference type="PANTHER" id="PTHR30146:SF33">
    <property type="entry name" value="TRANSCRIPTIONAL REGULATOR"/>
    <property type="match status" value="1"/>
</dbReference>
<feature type="domain" description="HTH lacI-type" evidence="4">
    <location>
        <begin position="11"/>
        <end position="65"/>
    </location>
</feature>
<sequence>MSRDGFHSATVKMADIAKAVGVSAMTVSRAFRGDEGVNSQTRARILAKAEELGYVFDATAASLRQNRTGFVAVTVPSINNANFAETVRQLSRGLSRNGLQILLANTEYDPHEEERLIGQLLRRKPEAIVLTVGDYTRRTRQMLRATRIPVIEIWDLPAEPIRHVVGFSNTACIGRLVDHLVASGYRDIAFIGGESPRDPRGGQRRRGFVQAMRRHGLDDTRLVPAGTAPVGMAEGAQALGTLLDNHPTTRAVVCVSDLVAFGVISECQRRGIGIPRDLAVAGFGNYEIGKISVPRLTTIDVHAGTIGGKAADLIVALLRQDSDAPPARIEIQTDLIVRESSA</sequence>
<dbReference type="PROSITE" id="PS50932">
    <property type="entry name" value="HTH_LACI_2"/>
    <property type="match status" value="1"/>
</dbReference>
<keyword evidence="2" id="KW-0238">DNA-binding</keyword>
<dbReference type="InterPro" id="IPR046335">
    <property type="entry name" value="LacI/GalR-like_sensor"/>
</dbReference>
<comment type="caution">
    <text evidence="5">The sequence shown here is derived from an EMBL/GenBank/DDBJ whole genome shotgun (WGS) entry which is preliminary data.</text>
</comment>
<dbReference type="InterPro" id="IPR028082">
    <property type="entry name" value="Peripla_BP_I"/>
</dbReference>
<dbReference type="CDD" id="cd01392">
    <property type="entry name" value="HTH_LacI"/>
    <property type="match status" value="1"/>
</dbReference>
<keyword evidence="1" id="KW-0805">Transcription regulation</keyword>
<dbReference type="Pfam" id="PF00356">
    <property type="entry name" value="LacI"/>
    <property type="match status" value="1"/>
</dbReference>
<dbReference type="Gene3D" id="1.10.260.40">
    <property type="entry name" value="lambda repressor-like DNA-binding domains"/>
    <property type="match status" value="1"/>
</dbReference>
<dbReference type="Proteomes" id="UP000256941">
    <property type="component" value="Unassembled WGS sequence"/>
</dbReference>
<accession>A0A3D9XRQ0</accession>
<gene>
    <name evidence="5" type="ORF">BDD41_1592</name>
</gene>
<evidence type="ECO:0000313" key="6">
    <source>
        <dbReference type="Proteomes" id="UP000256941"/>
    </source>
</evidence>
<dbReference type="CDD" id="cd01575">
    <property type="entry name" value="PBP1_GntR"/>
    <property type="match status" value="1"/>
</dbReference>
<evidence type="ECO:0000256" key="3">
    <source>
        <dbReference type="ARBA" id="ARBA00023163"/>
    </source>
</evidence>
<keyword evidence="3" id="KW-0804">Transcription</keyword>
<dbReference type="SUPFAM" id="SSF47413">
    <property type="entry name" value="lambda repressor-like DNA-binding domains"/>
    <property type="match status" value="1"/>
</dbReference>
<evidence type="ECO:0000313" key="5">
    <source>
        <dbReference type="EMBL" id="REF73075.1"/>
    </source>
</evidence>
<name>A0A3D9XRQ0_PARVE</name>
<dbReference type="EMBL" id="QTUJ01000001">
    <property type="protein sequence ID" value="REF73075.1"/>
    <property type="molecule type" value="Genomic_DNA"/>
</dbReference>